<dbReference type="SMART" id="SM00448">
    <property type="entry name" value="REC"/>
    <property type="match status" value="1"/>
</dbReference>
<dbReference type="GO" id="GO:0000160">
    <property type="term" value="P:phosphorelay signal transduction system"/>
    <property type="evidence" value="ECO:0007669"/>
    <property type="project" value="InterPro"/>
</dbReference>
<evidence type="ECO:0000259" key="5">
    <source>
        <dbReference type="PROSITE" id="PS50110"/>
    </source>
</evidence>
<sequence length="141" mass="16175">MPLLKRAPNTVAYSFLLVDDNAINLRILERVLNRMYPNSHITKIQDLTKVQPVIAHQAFDMVFLDIEMPCITGVDLARHMRSQRKYDSWGIVAVTTRNTASDVAIYKSAGIDFTFPKPLATTHDHMMDTINYILRARKAHY</sequence>
<dbReference type="InterPro" id="IPR001789">
    <property type="entry name" value="Sig_transdc_resp-reg_receiver"/>
</dbReference>
<dbReference type="PROSITE" id="PS50110">
    <property type="entry name" value="RESPONSE_REGULATORY"/>
    <property type="match status" value="1"/>
</dbReference>
<gene>
    <name evidence="6" type="ORF">CANTADRAFT_79162</name>
</gene>
<dbReference type="Gene3D" id="3.40.50.2300">
    <property type="match status" value="1"/>
</dbReference>
<evidence type="ECO:0000256" key="1">
    <source>
        <dbReference type="ARBA" id="ARBA00022553"/>
    </source>
</evidence>
<feature type="modified residue" description="4-aspartylphosphate" evidence="4">
    <location>
        <position position="65"/>
    </location>
</feature>
<dbReference type="PANTHER" id="PTHR44591">
    <property type="entry name" value="STRESS RESPONSE REGULATOR PROTEIN 1"/>
    <property type="match status" value="1"/>
</dbReference>
<dbReference type="STRING" id="984487.A0A1E4SKR0"/>
<evidence type="ECO:0000313" key="7">
    <source>
        <dbReference type="Proteomes" id="UP000094285"/>
    </source>
</evidence>
<dbReference type="GO" id="GO:1900445">
    <property type="term" value="P:positive regulation of filamentous growth of a population of unicellular organisms in response to biotic stimulus"/>
    <property type="evidence" value="ECO:0007669"/>
    <property type="project" value="UniProtKB-ARBA"/>
</dbReference>
<proteinExistence type="predicted"/>
<evidence type="ECO:0000256" key="2">
    <source>
        <dbReference type="ARBA" id="ARBA00037668"/>
    </source>
</evidence>
<dbReference type="Pfam" id="PF00072">
    <property type="entry name" value="Response_reg"/>
    <property type="match status" value="1"/>
</dbReference>
<evidence type="ECO:0000313" key="6">
    <source>
        <dbReference type="EMBL" id="ODV80088.1"/>
    </source>
</evidence>
<dbReference type="GO" id="GO:0036180">
    <property type="term" value="P:filamentous growth of a population of unicellular organisms in response to biotic stimulus"/>
    <property type="evidence" value="ECO:0007669"/>
    <property type="project" value="UniProtKB-ARBA"/>
</dbReference>
<dbReference type="InterPro" id="IPR050595">
    <property type="entry name" value="Bact_response_regulator"/>
</dbReference>
<accession>A0A1E4SKR0</accession>
<keyword evidence="1 4" id="KW-0597">Phosphoprotein</keyword>
<dbReference type="InterPro" id="IPR011006">
    <property type="entry name" value="CheY-like_superfamily"/>
</dbReference>
<reference evidence="7" key="1">
    <citation type="submission" date="2016-05" db="EMBL/GenBank/DDBJ databases">
        <title>Comparative genomics of biotechnologically important yeasts.</title>
        <authorList>
            <consortium name="DOE Joint Genome Institute"/>
            <person name="Riley R."/>
            <person name="Haridas S."/>
            <person name="Wolfe K.H."/>
            <person name="Lopes M.R."/>
            <person name="Hittinger C.T."/>
            <person name="Goker M."/>
            <person name="Salamov A."/>
            <person name="Wisecaver J."/>
            <person name="Long T.M."/>
            <person name="Aerts A.L."/>
            <person name="Barry K."/>
            <person name="Choi C."/>
            <person name="Clum A."/>
            <person name="Coughlan A.Y."/>
            <person name="Deshpande S."/>
            <person name="Douglass A.P."/>
            <person name="Hanson S.J."/>
            <person name="Klenk H.-P."/>
            <person name="Labutti K."/>
            <person name="Lapidus A."/>
            <person name="Lindquist E."/>
            <person name="Lipzen A."/>
            <person name="Meier-Kolthoff J.P."/>
            <person name="Ohm R.A."/>
            <person name="Otillar R.P."/>
            <person name="Pangilinan J."/>
            <person name="Peng Y."/>
            <person name="Rokas A."/>
            <person name="Rosa C.A."/>
            <person name="Scheuner C."/>
            <person name="Sibirny A.A."/>
            <person name="Slot J.C."/>
            <person name="Stielow J.B."/>
            <person name="Sun H."/>
            <person name="Kurtzman C.P."/>
            <person name="Blackwell M."/>
            <person name="Grigoriev I.V."/>
            <person name="Jeffries T.W."/>
        </authorList>
    </citation>
    <scope>NUCLEOTIDE SEQUENCE [LARGE SCALE GENOMIC DNA]</scope>
    <source>
        <strain evidence="7">NRRL Y-17324</strain>
    </source>
</reference>
<evidence type="ECO:0000256" key="4">
    <source>
        <dbReference type="PROSITE-ProRule" id="PRU00169"/>
    </source>
</evidence>
<protein>
    <recommendedName>
        <fullName evidence="3">Stress response regulator protein 1</fullName>
    </recommendedName>
</protein>
<dbReference type="GeneID" id="30985341"/>
<name>A0A1E4SKR0_9ASCO</name>
<organism evidence="6 7">
    <name type="scientific">Suhomyces tanzawaensis NRRL Y-17324</name>
    <dbReference type="NCBI Taxonomy" id="984487"/>
    <lineage>
        <taxon>Eukaryota</taxon>
        <taxon>Fungi</taxon>
        <taxon>Dikarya</taxon>
        <taxon>Ascomycota</taxon>
        <taxon>Saccharomycotina</taxon>
        <taxon>Pichiomycetes</taxon>
        <taxon>Debaryomycetaceae</taxon>
        <taxon>Suhomyces</taxon>
    </lineage>
</organism>
<comment type="function">
    <text evidence="2">Required for stress adaptation, morphogenesis and virulence.</text>
</comment>
<dbReference type="Proteomes" id="UP000094285">
    <property type="component" value="Unassembled WGS sequence"/>
</dbReference>
<dbReference type="GO" id="GO:0006950">
    <property type="term" value="P:response to stress"/>
    <property type="evidence" value="ECO:0007669"/>
    <property type="project" value="UniProtKB-ARBA"/>
</dbReference>
<dbReference type="OrthoDB" id="303614at2759"/>
<dbReference type="RefSeq" id="XP_020065210.1">
    <property type="nucleotide sequence ID" value="XM_020211205.1"/>
</dbReference>
<dbReference type="SUPFAM" id="SSF52172">
    <property type="entry name" value="CheY-like"/>
    <property type="match status" value="1"/>
</dbReference>
<dbReference type="PANTHER" id="PTHR44591:SF3">
    <property type="entry name" value="RESPONSE REGULATORY DOMAIN-CONTAINING PROTEIN"/>
    <property type="match status" value="1"/>
</dbReference>
<dbReference type="CDD" id="cd17546">
    <property type="entry name" value="REC_hyHK_CKI1_RcsC-like"/>
    <property type="match status" value="1"/>
</dbReference>
<dbReference type="AlphaFoldDB" id="A0A1E4SKR0"/>
<feature type="domain" description="Response regulatory" evidence="5">
    <location>
        <begin position="14"/>
        <end position="132"/>
    </location>
</feature>
<dbReference type="EMBL" id="KV453911">
    <property type="protein sequence ID" value="ODV80088.1"/>
    <property type="molecule type" value="Genomic_DNA"/>
</dbReference>
<evidence type="ECO:0000256" key="3">
    <source>
        <dbReference type="ARBA" id="ARBA00040436"/>
    </source>
</evidence>
<keyword evidence="7" id="KW-1185">Reference proteome</keyword>